<dbReference type="InterPro" id="IPR002490">
    <property type="entry name" value="V-ATPase_116kDa_su"/>
</dbReference>
<keyword evidence="4 9" id="KW-0812">Transmembrane</keyword>
<dbReference type="GO" id="GO:0007035">
    <property type="term" value="P:vacuolar acidification"/>
    <property type="evidence" value="ECO:0007669"/>
    <property type="project" value="TreeGrafter"/>
</dbReference>
<dbReference type="GO" id="GO:0051117">
    <property type="term" value="F:ATPase binding"/>
    <property type="evidence" value="ECO:0007669"/>
    <property type="project" value="TreeGrafter"/>
</dbReference>
<feature type="transmembrane region" description="Helical" evidence="9">
    <location>
        <begin position="406"/>
        <end position="430"/>
    </location>
</feature>
<dbReference type="InterPro" id="IPR026028">
    <property type="entry name" value="V-type_ATPase_116kDa_su_euka"/>
</dbReference>
<keyword evidence="10" id="KW-0175">Coiled coil</keyword>
<comment type="caution">
    <text evidence="12">The sequence shown here is derived from an EMBL/GenBank/DDBJ whole genome shotgun (WGS) entry which is preliminary data.</text>
</comment>
<evidence type="ECO:0000256" key="1">
    <source>
        <dbReference type="ARBA" id="ARBA00004141"/>
    </source>
</evidence>
<keyword evidence="5 9" id="KW-0375">Hydrogen ion transport</keyword>
<evidence type="ECO:0000256" key="3">
    <source>
        <dbReference type="ARBA" id="ARBA00022448"/>
    </source>
</evidence>
<dbReference type="GO" id="GO:0005886">
    <property type="term" value="C:plasma membrane"/>
    <property type="evidence" value="ECO:0007669"/>
    <property type="project" value="TreeGrafter"/>
</dbReference>
<comment type="function">
    <text evidence="9">Essential component of the vacuolar proton pump (V-ATPase), a multimeric enzyme that catalyzes the translocation of protons across the membranes. Required for assembly and activity of the V-ATPase.</text>
</comment>
<evidence type="ECO:0000313" key="12">
    <source>
        <dbReference type="EMBL" id="KAK7111353.1"/>
    </source>
</evidence>
<feature type="transmembrane region" description="Helical" evidence="9">
    <location>
        <begin position="843"/>
        <end position="869"/>
    </location>
</feature>
<dbReference type="PANTHER" id="PTHR11629">
    <property type="entry name" value="VACUOLAR PROTON ATPASES"/>
    <property type="match status" value="1"/>
</dbReference>
<evidence type="ECO:0000256" key="4">
    <source>
        <dbReference type="ARBA" id="ARBA00022692"/>
    </source>
</evidence>
<dbReference type="PIRSF" id="PIRSF001293">
    <property type="entry name" value="ATP6V0A1"/>
    <property type="match status" value="1"/>
</dbReference>
<evidence type="ECO:0000256" key="11">
    <source>
        <dbReference type="SAM" id="MobiDB-lite"/>
    </source>
</evidence>
<feature type="coiled-coil region" evidence="10">
    <location>
        <begin position="57"/>
        <end position="134"/>
    </location>
</feature>
<keyword evidence="7 9" id="KW-0406">Ion transport</keyword>
<comment type="similarity">
    <text evidence="2 9">Belongs to the V-ATPase 116 kDa subunit family.</text>
</comment>
<feature type="transmembrane region" description="Helical" evidence="9">
    <location>
        <begin position="650"/>
        <end position="670"/>
    </location>
</feature>
<evidence type="ECO:0000256" key="10">
    <source>
        <dbReference type="SAM" id="Coils"/>
    </source>
</evidence>
<evidence type="ECO:0000256" key="2">
    <source>
        <dbReference type="ARBA" id="ARBA00009904"/>
    </source>
</evidence>
<sequence length="916" mass="104200">MPIFRSEEMVLCQFFLQSEASYACVSELGELGLVQFKDLNPNVNAFQRKFVNEVRRCEEMERKLRYTEKEIRKEKLKLHDQGENPRAPAPKEMVDLEAKFEKIESELREVNTNNEALKKNFQELSELKEVMTKTQMFFMAHGEDLHSIVDDAHRAMGQEDTGIVTATQGSVQLGFVAGVIPREKVPGFERLLWFACRGNVFLRHESIYQALEDPVSGDPVYKDVFIIFFQGEQLKNKVKKICEGFKASLYPCPETPQERDEMLRGVNTRLEDLKTVLSQTADHRHRVLVGAQKEIRTWIIKLEKIKAIYHTLNMFNFDVSQNSLIAECWCPSSALNEVRTALKNGELLSGSTVPSIVQMMQTKKKPPTFFQTNKFTKGFQAIVDAYGVASYTEVNPALYTIITFPFLFAIMFGDAGHGIIMFAFGLFMILNEKKFTRQRSDNEIWNTFLGGRYIITLMGLFSIYTGMIYNDIFSKSANIFGSAWRMGDYNETTTLSEYEEYTLDPIYFFRNGTPYPFGIDPMWQPAKNKIAFLNSLKMKLAVIVGISQMLFGICLSLFNHLHFRKYLSIFVEFIPEVIFLGCLFMYLVGLIFYKWVTFDASESQCAPALLIQYINMFMFSSKLPNSTASSGALVPCSQVTFYPNQQTLQYVFVICAVLSAPVLLLVKPLVLRSRHNRKMLLSGRAPGVKSTEALIPNEVTAEKKKNKPAPVAPGTVDVAQVNPAFQKDEEDGNVKQVNPAFQKDEEDGNVKADGNTVSRSVNSEDEEVPHNGPTSIFLVEEEEDDFEFGEVFIHQAIHTIEFCLGCISHTASYLRLWALSLAHAQLSEVLWQMVFSLSLKMDIAYIGGIAVFALWFAWANLTIAVLLLMEGLSAFLHTLRLHWVEFQSKFYEGDGVNFAPFTFKELLKMDSLEDLK</sequence>
<name>A0AAN9BSP5_9CAEN</name>
<dbReference type="EMBL" id="JBAMIC010000002">
    <property type="protein sequence ID" value="KAK7111353.1"/>
    <property type="molecule type" value="Genomic_DNA"/>
</dbReference>
<evidence type="ECO:0000256" key="5">
    <source>
        <dbReference type="ARBA" id="ARBA00022781"/>
    </source>
</evidence>
<keyword evidence="13" id="KW-1185">Reference proteome</keyword>
<evidence type="ECO:0000256" key="8">
    <source>
        <dbReference type="ARBA" id="ARBA00023136"/>
    </source>
</evidence>
<dbReference type="PANTHER" id="PTHR11629:SF63">
    <property type="entry name" value="V-TYPE PROTON ATPASE SUBUNIT A"/>
    <property type="match status" value="1"/>
</dbReference>
<evidence type="ECO:0000256" key="7">
    <source>
        <dbReference type="ARBA" id="ARBA00023065"/>
    </source>
</evidence>
<evidence type="ECO:0000313" key="13">
    <source>
        <dbReference type="Proteomes" id="UP001374579"/>
    </source>
</evidence>
<feature type="transmembrane region" description="Helical" evidence="9">
    <location>
        <begin position="540"/>
        <end position="561"/>
    </location>
</feature>
<protein>
    <recommendedName>
        <fullName evidence="9">V-type proton ATPase subunit a</fullName>
    </recommendedName>
</protein>
<organism evidence="12 13">
    <name type="scientific">Littorina saxatilis</name>
    <dbReference type="NCBI Taxonomy" id="31220"/>
    <lineage>
        <taxon>Eukaryota</taxon>
        <taxon>Metazoa</taxon>
        <taxon>Spiralia</taxon>
        <taxon>Lophotrochozoa</taxon>
        <taxon>Mollusca</taxon>
        <taxon>Gastropoda</taxon>
        <taxon>Caenogastropoda</taxon>
        <taxon>Littorinimorpha</taxon>
        <taxon>Littorinoidea</taxon>
        <taxon>Littorinidae</taxon>
        <taxon>Littorina</taxon>
    </lineage>
</organism>
<reference evidence="12 13" key="1">
    <citation type="submission" date="2024-02" db="EMBL/GenBank/DDBJ databases">
        <title>Chromosome-scale genome assembly of the rough periwinkle Littorina saxatilis.</title>
        <authorList>
            <person name="De Jode A."/>
            <person name="Faria R."/>
            <person name="Formenti G."/>
            <person name="Sims Y."/>
            <person name="Smith T.P."/>
            <person name="Tracey A."/>
            <person name="Wood J.M.D."/>
            <person name="Zagrodzka Z.B."/>
            <person name="Johannesson K."/>
            <person name="Butlin R.K."/>
            <person name="Leder E.H."/>
        </authorList>
    </citation>
    <scope>NUCLEOTIDE SEQUENCE [LARGE SCALE GENOMIC DNA]</scope>
    <source>
        <strain evidence="12">Snail1</strain>
        <tissue evidence="12">Muscle</tissue>
    </source>
</reference>
<evidence type="ECO:0000256" key="9">
    <source>
        <dbReference type="RuleBase" id="RU361189"/>
    </source>
</evidence>
<gene>
    <name evidence="12" type="ORF">V1264_011002</name>
</gene>
<dbReference type="GO" id="GO:0046961">
    <property type="term" value="F:proton-transporting ATPase activity, rotational mechanism"/>
    <property type="evidence" value="ECO:0007669"/>
    <property type="project" value="InterPro"/>
</dbReference>
<dbReference type="Pfam" id="PF01496">
    <property type="entry name" value="V_ATPase_I"/>
    <property type="match status" value="1"/>
</dbReference>
<feature type="transmembrane region" description="Helical" evidence="9">
    <location>
        <begin position="573"/>
        <end position="593"/>
    </location>
</feature>
<feature type="transmembrane region" description="Helical" evidence="9">
    <location>
        <begin position="451"/>
        <end position="469"/>
    </location>
</feature>
<keyword evidence="3 9" id="KW-0813">Transport</keyword>
<keyword evidence="6 9" id="KW-1133">Transmembrane helix</keyword>
<keyword evidence="8 9" id="KW-0472">Membrane</keyword>
<dbReference type="AlphaFoldDB" id="A0AAN9BSP5"/>
<dbReference type="Proteomes" id="UP001374579">
    <property type="component" value="Unassembled WGS sequence"/>
</dbReference>
<comment type="subcellular location">
    <subcellularLocation>
        <location evidence="1">Membrane</location>
        <topology evidence="1">Multi-pass membrane protein</topology>
    </subcellularLocation>
</comment>
<accession>A0AAN9BSP5</accession>
<proteinExistence type="inferred from homology"/>
<feature type="region of interest" description="Disordered" evidence="11">
    <location>
        <begin position="739"/>
        <end position="773"/>
    </location>
</feature>
<evidence type="ECO:0000256" key="6">
    <source>
        <dbReference type="ARBA" id="ARBA00022989"/>
    </source>
</evidence>
<dbReference type="GO" id="GO:0000220">
    <property type="term" value="C:vacuolar proton-transporting V-type ATPase, V0 domain"/>
    <property type="evidence" value="ECO:0007669"/>
    <property type="project" value="InterPro"/>
</dbReference>